<evidence type="ECO:0000256" key="8">
    <source>
        <dbReference type="ARBA" id="ARBA00022840"/>
    </source>
</evidence>
<dbReference type="PANTHER" id="PTHR11070">
    <property type="entry name" value="UVRD / RECB / PCRA DNA HELICASE FAMILY MEMBER"/>
    <property type="match status" value="1"/>
</dbReference>
<dbReference type="InterPro" id="IPR011604">
    <property type="entry name" value="PDDEXK-like_dom_sf"/>
</dbReference>
<dbReference type="Proteomes" id="UP001224674">
    <property type="component" value="Chromosome"/>
</dbReference>
<keyword evidence="6 15" id="KW-0347">Helicase</keyword>
<keyword evidence="8 15" id="KW-0067">ATP-binding</keyword>
<dbReference type="InterPro" id="IPR014016">
    <property type="entry name" value="UvrD-like_ATP-bd"/>
</dbReference>
<keyword evidence="5 15" id="KW-0378">Hydrolase</keyword>
<keyword evidence="19" id="KW-1185">Reference proteome</keyword>
<evidence type="ECO:0000256" key="13">
    <source>
        <dbReference type="ARBA" id="ARBA00034808"/>
    </source>
</evidence>
<dbReference type="InterPro" id="IPR013986">
    <property type="entry name" value="DExx_box_DNA_helicase_dom_sf"/>
</dbReference>
<dbReference type="GO" id="GO:0005524">
    <property type="term" value="F:ATP binding"/>
    <property type="evidence" value="ECO:0007669"/>
    <property type="project" value="UniProtKB-UniRule"/>
</dbReference>
<keyword evidence="2" id="KW-0540">Nuclease</keyword>
<evidence type="ECO:0000256" key="9">
    <source>
        <dbReference type="ARBA" id="ARBA00023125"/>
    </source>
</evidence>
<dbReference type="GO" id="GO:0033202">
    <property type="term" value="C:DNA helicase complex"/>
    <property type="evidence" value="ECO:0007669"/>
    <property type="project" value="TreeGrafter"/>
</dbReference>
<evidence type="ECO:0000256" key="2">
    <source>
        <dbReference type="ARBA" id="ARBA00022722"/>
    </source>
</evidence>
<evidence type="ECO:0000256" key="6">
    <source>
        <dbReference type="ARBA" id="ARBA00022806"/>
    </source>
</evidence>
<evidence type="ECO:0000256" key="3">
    <source>
        <dbReference type="ARBA" id="ARBA00022741"/>
    </source>
</evidence>
<dbReference type="InterPro" id="IPR014017">
    <property type="entry name" value="DNA_helicase_UvrD-like_C"/>
</dbReference>
<dbReference type="RefSeq" id="WP_279674890.1">
    <property type="nucleotide sequence ID" value="NZ_CP122566.1"/>
</dbReference>
<comment type="catalytic activity">
    <reaction evidence="12">
        <text>Couples ATP hydrolysis with the unwinding of duplex DNA by translocating in the 3'-5' direction.</text>
        <dbReference type="EC" id="5.6.2.4"/>
    </reaction>
</comment>
<gene>
    <name evidence="18" type="ORF">QDX21_00170</name>
</gene>
<sequence>MEPLAAQPQRNTWGDVRFSAEELADILQSAKPPQQRMYPTKQQRAVIEYGPDPLLVVAGAGSGKTRTMTDRVIWLIANGFVRPEEILGVTFTRKAAGELAARVNAAIENLASHESLGLTLDRHDPGQASVSTYHSYANALVADYGLRIGVEPDSEMIGEARSFQIIAEIVANWEADVSELDFTESSLISAVKKLAAEANEHLVKPHEIKEHVIEILESGQRLDTGAKRPKYATEIFNSLRVKMTMADIVARYAQVKKDHNLMDYGDLVYYAQLIASTIPEAAASEREKYKVVLLDEFQDTSHAQMMLFSSLFGAQSSQGAGHCVTAVGDPNQSIYGFRGASAGQLGLFPEYFPAVRRADDDRVDTRAPADILPLSVAWRNRERILRGANAIIGQLDGEPTTGRPVPVQELSAGVTGEPGRVVINWFKDSEDEARTLADTVADCLGITDPGSNEPHHTEKSAAILCRRKADFLPLVEALEARGVPYEILGMTGLVEVPAVVEVLSLARVVAAPQENEALVRILSNARWRIGTADLWALNRYARGLVRHGRDAQPPSELRSDDPEQIWNAEKLAEALVSEDAEEVSLIEALYKLPPIEEAAHHGFTEEGLQRLHRVADLLVSLQELRSLDLPEFFRMIARRSGIEAEVLAHPGTELSEALQHLEALYDVVDEFSQGLDDSLTSDLSGFLAWIETAEAEEKGLALPAVQPRPGAVQLLTVHSSKGLEWDAVFVPGLSAGKFPSEKPERWTSTSSGALPWGLRHDIPDEYQWPFDQAETLKEWSAGAGNTTFSTKDQDRVTYHRLSENVKIRNGFEEKRLAYVAFTRPKHLLWLSGSHWVGTKKKAVEQSEFLTIFQGLDGVETGHWVDSTDSEVVGDKNPRAEKILVSTWPVDPLDGASIYQINATDFYDGVYWIDDRAGKPLVRHYPRRQAVTQAAQWVTDARETSVTDIEDHELAQRVQWAQPDEDMTQSSEVHLPSHLSASAFMSLVDDPHTVAKSLKRPMPRRPIKAARTGTLVHQWIEEHFASQRPGITGLLDFEDPVEDADQVWDEQTGVTTLRENFLNTRWAQRSPAFIEAGVETTVGSVTIRGRIDAVFRNGGDHPDQEFDPTAQWELVDWKTGMVPSTPDDLEHKGLQLALYRLAWSRLHDIPLANISGRFVYLAHGEERTPVNLADAERLEALLAQALEATEPHGAD</sequence>
<dbReference type="EMBL" id="CP122566">
    <property type="protein sequence ID" value="WGH93273.1"/>
    <property type="molecule type" value="Genomic_DNA"/>
</dbReference>
<dbReference type="Pfam" id="PF00580">
    <property type="entry name" value="UvrD-helicase"/>
    <property type="match status" value="1"/>
</dbReference>
<feature type="domain" description="UvrD-like helicase C-terminal" evidence="17">
    <location>
        <begin position="382"/>
        <end position="722"/>
    </location>
</feature>
<dbReference type="EC" id="5.6.2.4" evidence="13"/>
<evidence type="ECO:0000313" key="19">
    <source>
        <dbReference type="Proteomes" id="UP001224674"/>
    </source>
</evidence>
<dbReference type="PROSITE" id="PS51217">
    <property type="entry name" value="UVRD_HELICASE_CTER"/>
    <property type="match status" value="1"/>
</dbReference>
<feature type="binding site" evidence="15">
    <location>
        <begin position="58"/>
        <end position="65"/>
    </location>
    <ligand>
        <name>ATP</name>
        <dbReference type="ChEBI" id="CHEBI:30616"/>
    </ligand>
</feature>
<proteinExistence type="inferred from homology"/>
<protein>
    <recommendedName>
        <fullName evidence="13">DNA 3'-5' helicase</fullName>
        <ecNumber evidence="13">5.6.2.4</ecNumber>
    </recommendedName>
</protein>
<evidence type="ECO:0000259" key="17">
    <source>
        <dbReference type="PROSITE" id="PS51217"/>
    </source>
</evidence>
<dbReference type="Gene3D" id="1.10.486.10">
    <property type="entry name" value="PCRA, domain 4"/>
    <property type="match status" value="1"/>
</dbReference>
<dbReference type="PROSITE" id="PS51198">
    <property type="entry name" value="UVRD_HELICASE_ATP_BIND"/>
    <property type="match status" value="1"/>
</dbReference>
<evidence type="ECO:0000256" key="15">
    <source>
        <dbReference type="PROSITE-ProRule" id="PRU00560"/>
    </source>
</evidence>
<dbReference type="SUPFAM" id="SSF52980">
    <property type="entry name" value="Restriction endonuclease-like"/>
    <property type="match status" value="1"/>
</dbReference>
<dbReference type="InterPro" id="IPR027417">
    <property type="entry name" value="P-loop_NTPase"/>
</dbReference>
<keyword evidence="4" id="KW-0227">DNA damage</keyword>
<accession>A0AAJ6AH22</accession>
<dbReference type="InterPro" id="IPR000212">
    <property type="entry name" value="DNA_helicase_UvrD/REP"/>
</dbReference>
<evidence type="ECO:0000256" key="4">
    <source>
        <dbReference type="ARBA" id="ARBA00022763"/>
    </source>
</evidence>
<evidence type="ECO:0000256" key="10">
    <source>
        <dbReference type="ARBA" id="ARBA00023204"/>
    </source>
</evidence>
<dbReference type="GO" id="GO:0003677">
    <property type="term" value="F:DNA binding"/>
    <property type="evidence" value="ECO:0007669"/>
    <property type="project" value="UniProtKB-KW"/>
</dbReference>
<feature type="domain" description="UvrD-like helicase ATP-binding" evidence="16">
    <location>
        <begin position="37"/>
        <end position="381"/>
    </location>
</feature>
<dbReference type="InterPro" id="IPR011335">
    <property type="entry name" value="Restrct_endonuc-II-like"/>
</dbReference>
<evidence type="ECO:0000256" key="5">
    <source>
        <dbReference type="ARBA" id="ARBA00022801"/>
    </source>
</evidence>
<name>A0AAJ6AH22_9MICC</name>
<dbReference type="Gene3D" id="1.10.10.160">
    <property type="match status" value="1"/>
</dbReference>
<dbReference type="PANTHER" id="PTHR11070:SF55">
    <property type="entry name" value="DNA 3'-5' HELICASE"/>
    <property type="match status" value="1"/>
</dbReference>
<dbReference type="Pfam" id="PF12705">
    <property type="entry name" value="PDDEXK_1"/>
    <property type="match status" value="1"/>
</dbReference>
<dbReference type="Pfam" id="PF13361">
    <property type="entry name" value="UvrD_C"/>
    <property type="match status" value="1"/>
</dbReference>
<dbReference type="CDD" id="cd17932">
    <property type="entry name" value="DEXQc_UvrD"/>
    <property type="match status" value="1"/>
</dbReference>
<keyword evidence="7" id="KW-0269">Exonuclease</keyword>
<evidence type="ECO:0000259" key="16">
    <source>
        <dbReference type="PROSITE" id="PS51198"/>
    </source>
</evidence>
<keyword evidence="10" id="KW-0234">DNA repair</keyword>
<dbReference type="Gene3D" id="3.90.320.10">
    <property type="match status" value="1"/>
</dbReference>
<dbReference type="AlphaFoldDB" id="A0AAJ6AH22"/>
<comment type="catalytic activity">
    <reaction evidence="14">
        <text>ATP + H2O = ADP + phosphate + H(+)</text>
        <dbReference type="Rhea" id="RHEA:13065"/>
        <dbReference type="ChEBI" id="CHEBI:15377"/>
        <dbReference type="ChEBI" id="CHEBI:15378"/>
        <dbReference type="ChEBI" id="CHEBI:30616"/>
        <dbReference type="ChEBI" id="CHEBI:43474"/>
        <dbReference type="ChEBI" id="CHEBI:456216"/>
        <dbReference type="EC" id="5.6.2.4"/>
    </reaction>
</comment>
<evidence type="ECO:0000256" key="12">
    <source>
        <dbReference type="ARBA" id="ARBA00034617"/>
    </source>
</evidence>
<dbReference type="GO" id="GO:0000725">
    <property type="term" value="P:recombinational repair"/>
    <property type="evidence" value="ECO:0007669"/>
    <property type="project" value="TreeGrafter"/>
</dbReference>
<organism evidence="18 19">
    <name type="scientific">Auritidibacter ignavus</name>
    <dbReference type="NCBI Taxonomy" id="678932"/>
    <lineage>
        <taxon>Bacteria</taxon>
        <taxon>Bacillati</taxon>
        <taxon>Actinomycetota</taxon>
        <taxon>Actinomycetes</taxon>
        <taxon>Micrococcales</taxon>
        <taxon>Micrococcaceae</taxon>
        <taxon>Auritidibacter</taxon>
    </lineage>
</organism>
<evidence type="ECO:0000256" key="14">
    <source>
        <dbReference type="ARBA" id="ARBA00048988"/>
    </source>
</evidence>
<keyword evidence="9" id="KW-0238">DNA-binding</keyword>
<evidence type="ECO:0000313" key="18">
    <source>
        <dbReference type="EMBL" id="WGH93273.1"/>
    </source>
</evidence>
<keyword evidence="11" id="KW-0413">Isomerase</keyword>
<comment type="similarity">
    <text evidence="1">Belongs to the helicase family. UvrD subfamily.</text>
</comment>
<dbReference type="GO" id="GO:0043138">
    <property type="term" value="F:3'-5' DNA helicase activity"/>
    <property type="evidence" value="ECO:0007669"/>
    <property type="project" value="UniProtKB-EC"/>
</dbReference>
<dbReference type="SUPFAM" id="SSF52540">
    <property type="entry name" value="P-loop containing nucleoside triphosphate hydrolases"/>
    <property type="match status" value="1"/>
</dbReference>
<reference evidence="18 19" key="1">
    <citation type="submission" date="2023-03" db="EMBL/GenBank/DDBJ databases">
        <title>Complete genome sequences of several Auritidibacter ignavus strains isolated from ear infections.</title>
        <authorList>
            <person name="Baehr T."/>
            <person name="Baumhoegger A.M."/>
        </authorList>
    </citation>
    <scope>NUCLEOTIDE SEQUENCE [LARGE SCALE GENOMIC DNA]</scope>
    <source>
        <strain evidence="18 19">BABAE-6</strain>
    </source>
</reference>
<evidence type="ECO:0000256" key="11">
    <source>
        <dbReference type="ARBA" id="ARBA00023235"/>
    </source>
</evidence>
<evidence type="ECO:0000256" key="1">
    <source>
        <dbReference type="ARBA" id="ARBA00009922"/>
    </source>
</evidence>
<dbReference type="GO" id="GO:0004527">
    <property type="term" value="F:exonuclease activity"/>
    <property type="evidence" value="ECO:0007669"/>
    <property type="project" value="UniProtKB-KW"/>
</dbReference>
<evidence type="ECO:0000256" key="7">
    <source>
        <dbReference type="ARBA" id="ARBA00022839"/>
    </source>
</evidence>
<dbReference type="Gene3D" id="3.40.50.300">
    <property type="entry name" value="P-loop containing nucleotide triphosphate hydrolases"/>
    <property type="match status" value="3"/>
</dbReference>
<keyword evidence="3 15" id="KW-0547">Nucleotide-binding</keyword>
<dbReference type="GO" id="GO:0005829">
    <property type="term" value="C:cytosol"/>
    <property type="evidence" value="ECO:0007669"/>
    <property type="project" value="TreeGrafter"/>
</dbReference>
<dbReference type="InterPro" id="IPR038726">
    <property type="entry name" value="PDDEXK_AddAB-type"/>
</dbReference>